<evidence type="ECO:0000256" key="4">
    <source>
        <dbReference type="ARBA" id="ARBA00022679"/>
    </source>
</evidence>
<dbReference type="InterPro" id="IPR029063">
    <property type="entry name" value="SAM-dependent_MTases_sf"/>
</dbReference>
<dbReference type="PANTHER" id="PTHR31760:SF0">
    <property type="entry name" value="S-ADENOSYL-L-METHIONINE-DEPENDENT METHYLTRANSFERASES SUPERFAMILY PROTEIN"/>
    <property type="match status" value="1"/>
</dbReference>
<evidence type="ECO:0000313" key="8">
    <source>
        <dbReference type="Proteomes" id="UP000249725"/>
    </source>
</evidence>
<dbReference type="PIRSF" id="PIRSF003078">
    <property type="entry name" value="GidB"/>
    <property type="match status" value="1"/>
</dbReference>
<dbReference type="GO" id="GO:0070043">
    <property type="term" value="F:rRNA (guanine-N7-)-methyltransferase activity"/>
    <property type="evidence" value="ECO:0007669"/>
    <property type="project" value="UniProtKB-UniRule"/>
</dbReference>
<comment type="subcellular location">
    <subcellularLocation>
        <location evidence="6">Cytoplasm</location>
    </subcellularLocation>
</comment>
<dbReference type="NCBIfam" id="TIGR00138">
    <property type="entry name" value="rsmG_gidB"/>
    <property type="match status" value="1"/>
</dbReference>
<comment type="caution">
    <text evidence="7">The sequence shown here is derived from an EMBL/GenBank/DDBJ whole genome shotgun (WGS) entry which is preliminary data.</text>
</comment>
<dbReference type="PANTHER" id="PTHR31760">
    <property type="entry name" value="S-ADENOSYL-L-METHIONINE-DEPENDENT METHYLTRANSFERASES SUPERFAMILY PROTEIN"/>
    <property type="match status" value="1"/>
</dbReference>
<dbReference type="AlphaFoldDB" id="A0A328AXB6"/>
<keyword evidence="4 6" id="KW-0808">Transferase</keyword>
<evidence type="ECO:0000256" key="5">
    <source>
        <dbReference type="ARBA" id="ARBA00022691"/>
    </source>
</evidence>
<dbReference type="GO" id="GO:0005829">
    <property type="term" value="C:cytosol"/>
    <property type="evidence" value="ECO:0007669"/>
    <property type="project" value="TreeGrafter"/>
</dbReference>
<keyword evidence="8" id="KW-1185">Reference proteome</keyword>
<dbReference type="Proteomes" id="UP000249725">
    <property type="component" value="Unassembled WGS sequence"/>
</dbReference>
<reference evidence="8" key="1">
    <citation type="submission" date="2018-05" db="EMBL/GenBank/DDBJ databases">
        <authorList>
            <person name="Li X."/>
        </authorList>
    </citation>
    <scope>NUCLEOTIDE SEQUENCE [LARGE SCALE GENOMIC DNA]</scope>
    <source>
        <strain evidence="8">YIM 73061</strain>
    </source>
</reference>
<gene>
    <name evidence="6 7" type="primary">rsmG</name>
    <name evidence="7" type="ORF">DJ018_05000</name>
</gene>
<dbReference type="OrthoDB" id="9808773at2"/>
<dbReference type="HAMAP" id="MF_00074">
    <property type="entry name" value="16SrRNA_methyltr_G"/>
    <property type="match status" value="1"/>
</dbReference>
<evidence type="ECO:0000313" key="7">
    <source>
        <dbReference type="EMBL" id="RAK58234.1"/>
    </source>
</evidence>
<protein>
    <recommendedName>
        <fullName evidence="6">Ribosomal RNA small subunit methyltransferase G</fullName>
        <ecNumber evidence="6">2.1.1.170</ecNumber>
    </recommendedName>
    <alternativeName>
        <fullName evidence="6">16S rRNA 7-methylguanosine methyltransferase</fullName>
        <shortName evidence="6">16S rRNA m7G methyltransferase</shortName>
    </alternativeName>
</protein>
<evidence type="ECO:0000256" key="2">
    <source>
        <dbReference type="ARBA" id="ARBA00022552"/>
    </source>
</evidence>
<proteinExistence type="inferred from homology"/>
<feature type="binding site" evidence="6">
    <location>
        <position position="140"/>
    </location>
    <ligand>
        <name>S-adenosyl-L-methionine</name>
        <dbReference type="ChEBI" id="CHEBI:59789"/>
    </ligand>
</feature>
<keyword evidence="1 6" id="KW-0963">Cytoplasm</keyword>
<evidence type="ECO:0000256" key="3">
    <source>
        <dbReference type="ARBA" id="ARBA00022603"/>
    </source>
</evidence>
<feature type="binding site" evidence="6">
    <location>
        <position position="74"/>
    </location>
    <ligand>
        <name>S-adenosyl-L-methionine</name>
        <dbReference type="ChEBI" id="CHEBI:59789"/>
    </ligand>
</feature>
<dbReference type="EMBL" id="QFYR01000001">
    <property type="protein sequence ID" value="RAK58234.1"/>
    <property type="molecule type" value="Genomic_DNA"/>
</dbReference>
<comment type="function">
    <text evidence="6">Specifically methylates the N7 position of guanine in position 527 of 16S rRNA.</text>
</comment>
<evidence type="ECO:0000256" key="6">
    <source>
        <dbReference type="HAMAP-Rule" id="MF_00074"/>
    </source>
</evidence>
<evidence type="ECO:0000256" key="1">
    <source>
        <dbReference type="ARBA" id="ARBA00022490"/>
    </source>
</evidence>
<dbReference type="EC" id="2.1.1.170" evidence="6"/>
<sequence>MIGVLDEADFARETGASPAVMADLARYRDVLAEWNEVMNLVGPATIATYWNRHAWDSAQLLKLAPEALRWADLGAGAGLPGVVLAIMGKGREGFHVHLVESMAKRCRFLSEVVGQLGLPATVHNERAENLDLAVDIVTARACAPMARLLGYARPYFKAGAQGLFLKGQDVASELDEAARSWDFEAETLPSLSDPRGQIVRVRRLGRGRKV</sequence>
<comment type="similarity">
    <text evidence="6">Belongs to the methyltransferase superfamily. RNA methyltransferase RsmG family.</text>
</comment>
<keyword evidence="5 6" id="KW-0949">S-adenosyl-L-methionine</keyword>
<dbReference type="InterPro" id="IPR003682">
    <property type="entry name" value="rRNA_ssu_MeTfrase_G"/>
</dbReference>
<comment type="caution">
    <text evidence="6">Lacks conserved residue(s) required for the propagation of feature annotation.</text>
</comment>
<keyword evidence="2 6" id="KW-0698">rRNA processing</keyword>
<dbReference type="SUPFAM" id="SSF53335">
    <property type="entry name" value="S-adenosyl-L-methionine-dependent methyltransferases"/>
    <property type="match status" value="1"/>
</dbReference>
<accession>A0A328AXB6</accession>
<organism evidence="7 8">
    <name type="scientific">Phenylobacterium deserti</name>
    <dbReference type="NCBI Taxonomy" id="1914756"/>
    <lineage>
        <taxon>Bacteria</taxon>
        <taxon>Pseudomonadati</taxon>
        <taxon>Pseudomonadota</taxon>
        <taxon>Alphaproteobacteria</taxon>
        <taxon>Caulobacterales</taxon>
        <taxon>Caulobacteraceae</taxon>
        <taxon>Phenylobacterium</taxon>
    </lineage>
</organism>
<feature type="binding site" evidence="6">
    <location>
        <begin position="127"/>
        <end position="128"/>
    </location>
    <ligand>
        <name>S-adenosyl-L-methionine</name>
        <dbReference type="ChEBI" id="CHEBI:59789"/>
    </ligand>
</feature>
<keyword evidence="3 6" id="KW-0489">Methyltransferase</keyword>
<dbReference type="Pfam" id="PF02527">
    <property type="entry name" value="GidB"/>
    <property type="match status" value="1"/>
</dbReference>
<name>A0A328AXB6_9CAUL</name>
<feature type="binding site" evidence="6">
    <location>
        <position position="79"/>
    </location>
    <ligand>
        <name>S-adenosyl-L-methionine</name>
        <dbReference type="ChEBI" id="CHEBI:59789"/>
    </ligand>
</feature>
<dbReference type="Gene3D" id="3.40.50.150">
    <property type="entry name" value="Vaccinia Virus protein VP39"/>
    <property type="match status" value="1"/>
</dbReference>
<comment type="catalytic activity">
    <reaction evidence="6">
        <text>guanosine(527) in 16S rRNA + S-adenosyl-L-methionine = N(7)-methylguanosine(527) in 16S rRNA + S-adenosyl-L-homocysteine</text>
        <dbReference type="Rhea" id="RHEA:42732"/>
        <dbReference type="Rhea" id="RHEA-COMP:10209"/>
        <dbReference type="Rhea" id="RHEA-COMP:10210"/>
        <dbReference type="ChEBI" id="CHEBI:57856"/>
        <dbReference type="ChEBI" id="CHEBI:59789"/>
        <dbReference type="ChEBI" id="CHEBI:74269"/>
        <dbReference type="ChEBI" id="CHEBI:74480"/>
        <dbReference type="EC" id="2.1.1.170"/>
    </reaction>
</comment>